<gene>
    <name evidence="10" type="ORF">CSSPJE1EN2_LOCUS9752</name>
</gene>
<keyword evidence="6 7" id="KW-0012">Acyltransferase</keyword>
<evidence type="ECO:0000256" key="4">
    <source>
        <dbReference type="ARBA" id="ARBA00022823"/>
    </source>
</evidence>
<proteinExistence type="inferred from homology"/>
<evidence type="ECO:0000256" key="2">
    <source>
        <dbReference type="ARBA" id="ARBA00007317"/>
    </source>
</evidence>
<evidence type="ECO:0000256" key="5">
    <source>
        <dbReference type="ARBA" id="ARBA00022946"/>
    </source>
</evidence>
<dbReference type="InterPro" id="IPR036625">
    <property type="entry name" value="E3-bd_dom_sf"/>
</dbReference>
<dbReference type="PROSITE" id="PS51826">
    <property type="entry name" value="PSBD"/>
    <property type="match status" value="1"/>
</dbReference>
<keyword evidence="11" id="KW-1185">Reference proteome</keyword>
<evidence type="ECO:0000256" key="6">
    <source>
        <dbReference type="ARBA" id="ARBA00023315"/>
    </source>
</evidence>
<evidence type="ECO:0000256" key="1">
    <source>
        <dbReference type="ARBA" id="ARBA00001938"/>
    </source>
</evidence>
<dbReference type="InterPro" id="IPR001078">
    <property type="entry name" value="2-oxoacid_DH_actylTfrase"/>
</dbReference>
<keyword evidence="3 7" id="KW-0808">Transferase</keyword>
<dbReference type="PANTHER" id="PTHR43178">
    <property type="entry name" value="DIHYDROLIPOAMIDE ACETYLTRANSFERASE COMPONENT OF PYRUVATE DEHYDROGENASE COMPLEX"/>
    <property type="match status" value="1"/>
</dbReference>
<dbReference type="PANTHER" id="PTHR43178:SF14">
    <property type="entry name" value="LIPOAMIDE ACYLTRANSFERASE COMPONENT OF BRANCHED-CHAIN ALPHA-KETO ACID DEHYDROGENASE COMPLEX, MITOCHONDRIAL"/>
    <property type="match status" value="1"/>
</dbReference>
<evidence type="ECO:0000259" key="8">
    <source>
        <dbReference type="PROSITE" id="PS50968"/>
    </source>
</evidence>
<dbReference type="InterPro" id="IPR004167">
    <property type="entry name" value="PSBD"/>
</dbReference>
<dbReference type="CDD" id="cd06849">
    <property type="entry name" value="lipoyl_domain"/>
    <property type="match status" value="1"/>
</dbReference>
<dbReference type="SUPFAM" id="SSF52777">
    <property type="entry name" value="CoA-dependent acyltransferases"/>
    <property type="match status" value="1"/>
</dbReference>
<accession>A0ABP1AW99</accession>
<dbReference type="PROSITE" id="PS50968">
    <property type="entry name" value="BIOTINYL_LIPOYL"/>
    <property type="match status" value="1"/>
</dbReference>
<feature type="domain" description="Peripheral subunit-binding (PSBD)" evidence="9">
    <location>
        <begin position="258"/>
        <end position="295"/>
    </location>
</feature>
<dbReference type="InterPro" id="IPR011053">
    <property type="entry name" value="Single_hybrid_motif"/>
</dbReference>
<comment type="cofactor">
    <cofactor evidence="1 7">
        <name>(R)-lipoate</name>
        <dbReference type="ChEBI" id="CHEBI:83088"/>
    </cofactor>
</comment>
<dbReference type="Pfam" id="PF00198">
    <property type="entry name" value="2-oxoacid_dh"/>
    <property type="match status" value="1"/>
</dbReference>
<reference evidence="10" key="1">
    <citation type="submission" date="2024-03" db="EMBL/GenBank/DDBJ databases">
        <authorList>
            <consortium name="ELIXIR-Norway"/>
            <consortium name="Elixir Norway"/>
        </authorList>
    </citation>
    <scope>NUCLEOTIDE SEQUENCE</scope>
</reference>
<dbReference type="SUPFAM" id="SSF51230">
    <property type="entry name" value="Single hybrid motif"/>
    <property type="match status" value="1"/>
</dbReference>
<protein>
    <recommendedName>
        <fullName evidence="7">Dihydrolipoamide acetyltransferase component of pyruvate dehydrogenase complex</fullName>
        <ecNumber evidence="7">2.3.1.-</ecNumber>
    </recommendedName>
</protein>
<evidence type="ECO:0000256" key="3">
    <source>
        <dbReference type="ARBA" id="ARBA00022679"/>
    </source>
</evidence>
<dbReference type="InterPro" id="IPR003016">
    <property type="entry name" value="2-oxoA_DH_lipoyl-BS"/>
</dbReference>
<dbReference type="EC" id="2.3.1.-" evidence="7"/>
<dbReference type="Gene3D" id="4.10.320.10">
    <property type="entry name" value="E3-binding domain"/>
    <property type="match status" value="1"/>
</dbReference>
<keyword evidence="4 7" id="KW-0450">Lipoyl</keyword>
<dbReference type="Gene3D" id="2.40.50.100">
    <property type="match status" value="1"/>
</dbReference>
<evidence type="ECO:0000256" key="7">
    <source>
        <dbReference type="RuleBase" id="RU003423"/>
    </source>
</evidence>
<evidence type="ECO:0000313" key="11">
    <source>
        <dbReference type="Proteomes" id="UP001497522"/>
    </source>
</evidence>
<name>A0ABP1AW99_9BRYO</name>
<evidence type="ECO:0000313" key="10">
    <source>
        <dbReference type="EMBL" id="CAK9866757.1"/>
    </source>
</evidence>
<dbReference type="EMBL" id="OZ023717">
    <property type="protein sequence ID" value="CAK9866757.1"/>
    <property type="molecule type" value="Genomic_DNA"/>
</dbReference>
<dbReference type="InterPro" id="IPR050743">
    <property type="entry name" value="2-oxoacid_DH_E2_comp"/>
</dbReference>
<dbReference type="SUPFAM" id="SSF47005">
    <property type="entry name" value="Peripheral subunit-binding domain of 2-oxo acid dehydrogenase complex"/>
    <property type="match status" value="1"/>
</dbReference>
<keyword evidence="5" id="KW-0809">Transit peptide</keyword>
<dbReference type="Pfam" id="PF00364">
    <property type="entry name" value="Biotin_lipoyl"/>
    <property type="match status" value="1"/>
</dbReference>
<organism evidence="10 11">
    <name type="scientific">Sphagnum jensenii</name>
    <dbReference type="NCBI Taxonomy" id="128206"/>
    <lineage>
        <taxon>Eukaryota</taxon>
        <taxon>Viridiplantae</taxon>
        <taxon>Streptophyta</taxon>
        <taxon>Embryophyta</taxon>
        <taxon>Bryophyta</taxon>
        <taxon>Sphagnophytina</taxon>
        <taxon>Sphagnopsida</taxon>
        <taxon>Sphagnales</taxon>
        <taxon>Sphagnaceae</taxon>
        <taxon>Sphagnum</taxon>
    </lineage>
</organism>
<dbReference type="InterPro" id="IPR023213">
    <property type="entry name" value="CAT-like_dom_sf"/>
</dbReference>
<dbReference type="InterPro" id="IPR000089">
    <property type="entry name" value="Biotin_lipoyl"/>
</dbReference>
<dbReference type="Proteomes" id="UP001497522">
    <property type="component" value="Chromosome 16"/>
</dbReference>
<dbReference type="Gene3D" id="3.30.559.10">
    <property type="entry name" value="Chloramphenicol acetyltransferase-like domain"/>
    <property type="match status" value="1"/>
</dbReference>
<sequence length="571" mass="61503">MYVGMRTTSRGMRSVIHDLSIGLKRLTSFRPAFGDGFVHISGSYGGGGAVGGLLQSELLTTNSGGDRIISVSRFHAVASMPTTTTTTTIIGAESRSSSLLLPAMALPLADPSRVVQARFSSSSNEVLTADLGSRGGIVEIELAQTGEGIADCELIRWFVKEGDMVEEFDPVCEVQSDKASVSITSRYKGKVSNICFMPGDVVKVGETLLKLIVNGSSNEQTPVPGAQQEEQWQEEASTLRRGVDPENASEEGVKKEILATPAVRHMAKNYGINLVDVVGTGKDGRIMKEDFMKHVAAKEAVREDLEPEGHIEELSTSVDGDEYSPIPPAPDSGYFSGEDTIIPIRGFRRAMANAMTAAVKVPHFHYMEEMDVDALVELKNTLSTSIPLPPGVKLTYLPFLIKSLSAALLKHPIMNSTVNEDVTEIQVKASHNIGVAMATSFGLVVPNVKNVQRMSVLEIATELSRLIQLAGKNMLATEDISGGTITVSNFGAIGGKFGSPIINVPEVAIVAIGRMQQVPRLRGDGSFVNSSVMTVTWGADHRVIDGATVAHFCNEWKLLIEQPERLFLHLR</sequence>
<dbReference type="PROSITE" id="PS00189">
    <property type="entry name" value="LIPOYL"/>
    <property type="match status" value="1"/>
</dbReference>
<feature type="domain" description="Lipoyl-binding" evidence="8">
    <location>
        <begin position="137"/>
        <end position="212"/>
    </location>
</feature>
<dbReference type="Pfam" id="PF02817">
    <property type="entry name" value="E3_binding"/>
    <property type="match status" value="1"/>
</dbReference>
<evidence type="ECO:0000259" key="9">
    <source>
        <dbReference type="PROSITE" id="PS51826"/>
    </source>
</evidence>
<comment type="similarity">
    <text evidence="2 7">Belongs to the 2-oxoacid dehydrogenase family.</text>
</comment>